<dbReference type="EMBL" id="REGN01009882">
    <property type="protein sequence ID" value="RNA00154.1"/>
    <property type="molecule type" value="Genomic_DNA"/>
</dbReference>
<protein>
    <submittedName>
        <fullName evidence="1">Uncharacterized protein</fullName>
    </submittedName>
</protein>
<sequence length="86" mass="9772">MASKMADLTLQLYRSPRIRIKGPVMAMTLDLRDSPSDNLMHSQRIWADCSLMSGEPFKRPSLNIGRMQEMPFLARQNPGKCMNSSD</sequence>
<evidence type="ECO:0000313" key="2">
    <source>
        <dbReference type="Proteomes" id="UP000276133"/>
    </source>
</evidence>
<evidence type="ECO:0000313" key="1">
    <source>
        <dbReference type="EMBL" id="RNA00154.1"/>
    </source>
</evidence>
<reference evidence="1 2" key="1">
    <citation type="journal article" date="2018" name="Sci. Rep.">
        <title>Genomic signatures of local adaptation to the degree of environmental predictability in rotifers.</title>
        <authorList>
            <person name="Franch-Gras L."/>
            <person name="Hahn C."/>
            <person name="Garcia-Roger E.M."/>
            <person name="Carmona M.J."/>
            <person name="Serra M."/>
            <person name="Gomez A."/>
        </authorList>
    </citation>
    <scope>NUCLEOTIDE SEQUENCE [LARGE SCALE GENOMIC DNA]</scope>
    <source>
        <strain evidence="1">HYR1</strain>
    </source>
</reference>
<dbReference type="Proteomes" id="UP000276133">
    <property type="component" value="Unassembled WGS sequence"/>
</dbReference>
<proteinExistence type="predicted"/>
<gene>
    <name evidence="1" type="ORF">BpHYR1_008585</name>
</gene>
<dbReference type="AlphaFoldDB" id="A0A3M7PMG4"/>
<accession>A0A3M7PMG4</accession>
<organism evidence="1 2">
    <name type="scientific">Brachionus plicatilis</name>
    <name type="common">Marine rotifer</name>
    <name type="synonym">Brachionus muelleri</name>
    <dbReference type="NCBI Taxonomy" id="10195"/>
    <lineage>
        <taxon>Eukaryota</taxon>
        <taxon>Metazoa</taxon>
        <taxon>Spiralia</taxon>
        <taxon>Gnathifera</taxon>
        <taxon>Rotifera</taxon>
        <taxon>Eurotatoria</taxon>
        <taxon>Monogononta</taxon>
        <taxon>Pseudotrocha</taxon>
        <taxon>Ploima</taxon>
        <taxon>Brachionidae</taxon>
        <taxon>Brachionus</taxon>
    </lineage>
</organism>
<dbReference type="OrthoDB" id="8143306at2759"/>
<comment type="caution">
    <text evidence="1">The sequence shown here is derived from an EMBL/GenBank/DDBJ whole genome shotgun (WGS) entry which is preliminary data.</text>
</comment>
<name>A0A3M7PMG4_BRAPC</name>
<keyword evidence="2" id="KW-1185">Reference proteome</keyword>